<evidence type="ECO:0008006" key="4">
    <source>
        <dbReference type="Google" id="ProtNLM"/>
    </source>
</evidence>
<protein>
    <recommendedName>
        <fullName evidence="4">ATP-binding protein</fullName>
    </recommendedName>
</protein>
<comment type="caution">
    <text evidence="2">The sequence shown here is derived from an EMBL/GenBank/DDBJ whole genome shotgun (WGS) entry which is preliminary data.</text>
</comment>
<dbReference type="Proteomes" id="UP000605568">
    <property type="component" value="Unassembled WGS sequence"/>
</dbReference>
<dbReference type="InterPro" id="IPR036890">
    <property type="entry name" value="HATPase_C_sf"/>
</dbReference>
<dbReference type="SUPFAM" id="SSF55874">
    <property type="entry name" value="ATPase domain of HSP90 chaperone/DNA topoisomerase II/histidine kinase"/>
    <property type="match status" value="1"/>
</dbReference>
<accession>A0ABQ3MKK6</accession>
<feature type="region of interest" description="Disordered" evidence="1">
    <location>
        <begin position="453"/>
        <end position="503"/>
    </location>
</feature>
<gene>
    <name evidence="2" type="ORF">GCM10017774_49350</name>
</gene>
<dbReference type="Gene3D" id="3.30.565.10">
    <property type="entry name" value="Histidine kinase-like ATPase, C-terminal domain"/>
    <property type="match status" value="1"/>
</dbReference>
<reference evidence="3" key="1">
    <citation type="journal article" date="2019" name="Int. J. Syst. Evol. Microbiol.">
        <title>The Global Catalogue of Microorganisms (GCM) 10K type strain sequencing project: providing services to taxonomists for standard genome sequencing and annotation.</title>
        <authorList>
            <consortium name="The Broad Institute Genomics Platform"/>
            <consortium name="The Broad Institute Genome Sequencing Center for Infectious Disease"/>
            <person name="Wu L."/>
            <person name="Ma J."/>
        </authorList>
    </citation>
    <scope>NUCLEOTIDE SEQUENCE [LARGE SCALE GENOMIC DNA]</scope>
    <source>
        <strain evidence="3">CGMCC 4.7367</strain>
    </source>
</reference>
<evidence type="ECO:0000313" key="2">
    <source>
        <dbReference type="EMBL" id="GHH46431.1"/>
    </source>
</evidence>
<proteinExistence type="predicted"/>
<name>A0ABQ3MKK6_9PSEU</name>
<evidence type="ECO:0000313" key="3">
    <source>
        <dbReference type="Proteomes" id="UP000605568"/>
    </source>
</evidence>
<keyword evidence="3" id="KW-1185">Reference proteome</keyword>
<dbReference type="Pfam" id="PF13589">
    <property type="entry name" value="HATPase_c_3"/>
    <property type="match status" value="1"/>
</dbReference>
<dbReference type="RefSeq" id="WP_191301428.1">
    <property type="nucleotide sequence ID" value="NZ_BNAR01000007.1"/>
</dbReference>
<sequence>MSDSQFINVTPHPRILGVLGDIEFAHWQCVAELVDNSFDEFQAAGNAVGRPAVSITLPAANASRSTAGITVKDNGRGMSLDAITNAISAGWTSNGRYGSLGLFGMGFNISTARLGRHTTVRSSRAGDPHWVEVVLDLPRIAESAEYRAPYRLVPKNDIAEHGTTVTISDLKTDQFETLKRPRTQTIIREKLGDIYSYLLRERGFLLTINNKKVEPRLPCLWDETRHVTRRGVDIRAVQQINVPLKVKKACLSCGHWNAVEAETCEECGQERLQLRERQIWGWIGVQRYVHRSDYGLDFMRNGRKILLKDKRVFTWQDEDELTEPELEYPIDSKSPTGRIVGEIHCDHVTPNYQKNAFEFDTHEWRQVLHSIRGSSPLRPIKAKDLGLPENTSPLAQLYAGYRRQDPGLNYLIPGDGNRALHEKAIEWADKFRRGDQDYRTDQKWYDAAYQHDHPVTVPPAGEDDDEILPGVGNDLPDPKPATSGSAPGGTPVHTDPPTPPVKEPTLAERLQSYREAGEQIVDLAGPYTLKDLGSIELVVWAVRSHDALVDSKGNQAPVVAFMARPPRLEIFVNVTDDLFQAQGTDVRDLALVEAAEFLRVRANSTSTPLTGLVRELKAISNIVPLTPHAMADEAERVLNLVRSGMVAYVAEDPSTHWDLLTEGERADAEQRYAIESANATKWEEKIADGDFVRYLPANAVVRIITATPEKFLDGKVFNRPFRSINNPNARELVVERLINPLSDLALLEQHRPRLDIEELTRTRSSCRLVVRALADTD</sequence>
<evidence type="ECO:0000256" key="1">
    <source>
        <dbReference type="SAM" id="MobiDB-lite"/>
    </source>
</evidence>
<dbReference type="EMBL" id="BNAR01000007">
    <property type="protein sequence ID" value="GHH46431.1"/>
    <property type="molecule type" value="Genomic_DNA"/>
</dbReference>
<organism evidence="2 3">
    <name type="scientific">Lentzea cavernae</name>
    <dbReference type="NCBI Taxonomy" id="2020703"/>
    <lineage>
        <taxon>Bacteria</taxon>
        <taxon>Bacillati</taxon>
        <taxon>Actinomycetota</taxon>
        <taxon>Actinomycetes</taxon>
        <taxon>Pseudonocardiales</taxon>
        <taxon>Pseudonocardiaceae</taxon>
        <taxon>Lentzea</taxon>
    </lineage>
</organism>